<dbReference type="KEGG" id="tng:GSTEN00002504G001"/>
<feature type="non-terminal residue" evidence="2">
    <location>
        <position position="1"/>
    </location>
</feature>
<accession>Q4TE17</accession>
<comment type="caution">
    <text evidence="2">The sequence shown here is derived from an EMBL/GenBank/DDBJ whole genome shotgun (WGS) entry which is preliminary data.</text>
</comment>
<protein>
    <submittedName>
        <fullName evidence="2">(spotted green pufferfish) hypothetical protein</fullName>
    </submittedName>
</protein>
<gene>
    <name evidence="2" type="ORF">GSTENG00002504001</name>
</gene>
<feature type="region of interest" description="Disordered" evidence="1">
    <location>
        <begin position="1"/>
        <end position="64"/>
    </location>
</feature>
<evidence type="ECO:0000256" key="1">
    <source>
        <dbReference type="SAM" id="MobiDB-lite"/>
    </source>
</evidence>
<organism evidence="2">
    <name type="scientific">Tetraodon nigroviridis</name>
    <name type="common">Spotted green pufferfish</name>
    <name type="synonym">Chelonodon nigroviridis</name>
    <dbReference type="NCBI Taxonomy" id="99883"/>
    <lineage>
        <taxon>Eukaryota</taxon>
        <taxon>Metazoa</taxon>
        <taxon>Chordata</taxon>
        <taxon>Craniata</taxon>
        <taxon>Vertebrata</taxon>
        <taxon>Euteleostomi</taxon>
        <taxon>Actinopterygii</taxon>
        <taxon>Neopterygii</taxon>
        <taxon>Teleostei</taxon>
        <taxon>Neoteleostei</taxon>
        <taxon>Acanthomorphata</taxon>
        <taxon>Eupercaria</taxon>
        <taxon>Tetraodontiformes</taxon>
        <taxon>Tetradontoidea</taxon>
        <taxon>Tetraodontidae</taxon>
        <taxon>Tetraodon</taxon>
    </lineage>
</organism>
<proteinExistence type="predicted"/>
<evidence type="ECO:0000313" key="2">
    <source>
        <dbReference type="EMBL" id="CAF88865.1"/>
    </source>
</evidence>
<name>Q4TE17_TETNG</name>
<dbReference type="EMBL" id="CAAE01005872">
    <property type="protein sequence ID" value="CAF88865.1"/>
    <property type="molecule type" value="Genomic_DNA"/>
</dbReference>
<sequence>AVHAAGSVPCRGGGRDGREAGPPVVGGLADAGPRPAQPGGGGPGESGRTRQKTPKKETTDTGKWLITFEKYF</sequence>
<reference evidence="2" key="1">
    <citation type="journal article" date="2004" name="Nature">
        <title>Genome duplication in the teleost fish Tetraodon nigroviridis reveals the early vertebrate proto-karyotype.</title>
        <authorList>
            <person name="Jaillon O."/>
            <person name="Aury J.-M."/>
            <person name="Brunet F."/>
            <person name="Petit J.-L."/>
            <person name="Stange-Thomann N."/>
            <person name="Mauceli E."/>
            <person name="Bouneau L."/>
            <person name="Fischer C."/>
            <person name="Ozouf-Costaz C."/>
            <person name="Bernot A."/>
            <person name="Nicaud S."/>
            <person name="Jaffe D."/>
            <person name="Fisher S."/>
            <person name="Lutfalla G."/>
            <person name="Dossat C."/>
            <person name="Segurens B."/>
            <person name="Dasilva C."/>
            <person name="Salanoubat M."/>
            <person name="Levy M."/>
            <person name="Boudet N."/>
            <person name="Castellano S."/>
            <person name="Anthouard V."/>
            <person name="Jubin C."/>
            <person name="Castelli V."/>
            <person name="Katinka M."/>
            <person name="Vacherie B."/>
            <person name="Biemont C."/>
            <person name="Skalli Z."/>
            <person name="Cattolico L."/>
            <person name="Poulain J."/>
            <person name="De Berardinis V."/>
            <person name="Cruaud C."/>
            <person name="Duprat S."/>
            <person name="Brottier P."/>
            <person name="Coutanceau J.-P."/>
            <person name="Gouzy J."/>
            <person name="Parra G."/>
            <person name="Lardier G."/>
            <person name="Chapple C."/>
            <person name="McKernan K.J."/>
            <person name="McEwan P."/>
            <person name="Bosak S."/>
            <person name="Kellis M."/>
            <person name="Volff J.-N."/>
            <person name="Guigo R."/>
            <person name="Zody M.C."/>
            <person name="Mesirov J."/>
            <person name="Lindblad-Toh K."/>
            <person name="Birren B."/>
            <person name="Nusbaum C."/>
            <person name="Kahn D."/>
            <person name="Robinson-Rechavi M."/>
            <person name="Laudet V."/>
            <person name="Schachter V."/>
            <person name="Quetier F."/>
            <person name="Saurin W."/>
            <person name="Scarpelli C."/>
            <person name="Wincker P."/>
            <person name="Lander E.S."/>
            <person name="Weissenbach J."/>
            <person name="Roest Crollius H."/>
        </authorList>
    </citation>
    <scope>NUCLEOTIDE SEQUENCE [LARGE SCALE GENOMIC DNA]</scope>
</reference>
<reference evidence="2" key="2">
    <citation type="submission" date="2004-02" db="EMBL/GenBank/DDBJ databases">
        <authorList>
            <consortium name="Genoscope"/>
            <consortium name="Whitehead Institute Centre for Genome Research"/>
        </authorList>
    </citation>
    <scope>NUCLEOTIDE SEQUENCE</scope>
</reference>
<dbReference type="AlphaFoldDB" id="Q4TE17"/>